<reference evidence="6 7" key="1">
    <citation type="journal article" date="2015" name="Genome Announc.">
        <title>Complete genome sequences for 59 burkholderia isolates, both pathogenic and near neighbor.</title>
        <authorList>
            <person name="Johnson S.L."/>
            <person name="Bishop-Lilly K.A."/>
            <person name="Ladner J.T."/>
            <person name="Daligault H.E."/>
            <person name="Davenport K.W."/>
            <person name="Jaissle J."/>
            <person name="Frey K.G."/>
            <person name="Koroleva G.I."/>
            <person name="Bruce D.C."/>
            <person name="Coyne S.R."/>
            <person name="Broomall S.M."/>
            <person name="Li P.E."/>
            <person name="Teshima H."/>
            <person name="Gibbons H.S."/>
            <person name="Palacios G.F."/>
            <person name="Rosenzweig C.N."/>
            <person name="Redden C.L."/>
            <person name="Xu Y."/>
            <person name="Minogue T.D."/>
            <person name="Chain P.S."/>
        </authorList>
    </citation>
    <scope>NUCLEOTIDE SEQUENCE [LARGE SCALE GENOMIC DNA]</scope>
    <source>
        <strain evidence="6 7">ATCC BAA-463</strain>
    </source>
</reference>
<name>A0AAU8TAT8_9BURK</name>
<dbReference type="Pfam" id="PF00593">
    <property type="entry name" value="TonB_dep_Rec_b-barrel"/>
    <property type="match status" value="1"/>
</dbReference>
<proteinExistence type="predicted"/>
<feature type="domain" description="TonB-dependent receptor-like beta-barrel" evidence="5">
    <location>
        <begin position="8"/>
        <end position="53"/>
    </location>
</feature>
<evidence type="ECO:0000256" key="1">
    <source>
        <dbReference type="ARBA" id="ARBA00004442"/>
    </source>
</evidence>
<evidence type="ECO:0000256" key="4">
    <source>
        <dbReference type="SAM" id="MobiDB-lite"/>
    </source>
</evidence>
<accession>A0AAU8TAT8</accession>
<dbReference type="SUPFAM" id="SSF56935">
    <property type="entry name" value="Porins"/>
    <property type="match status" value="1"/>
</dbReference>
<evidence type="ECO:0000313" key="6">
    <source>
        <dbReference type="EMBL" id="AJZ63390.1"/>
    </source>
</evidence>
<protein>
    <submittedName>
        <fullName evidence="6">Ornibactin receptor</fullName>
    </submittedName>
</protein>
<evidence type="ECO:0000256" key="3">
    <source>
        <dbReference type="ARBA" id="ARBA00023237"/>
    </source>
</evidence>
<sequence length="56" mass="5851">MEWATGTRNLMLSAAIYQINQTNVVTPDLALDPTGSTSAQAGEVRSRGIELSGVGT</sequence>
<dbReference type="KEGG" id="bfn:OI25_6234"/>
<dbReference type="InterPro" id="IPR000531">
    <property type="entry name" value="Beta-barrel_TonB"/>
</dbReference>
<dbReference type="EMBL" id="CP010027">
    <property type="protein sequence ID" value="AJZ63390.1"/>
    <property type="molecule type" value="Genomic_DNA"/>
</dbReference>
<comment type="subcellular location">
    <subcellularLocation>
        <location evidence="1">Cell outer membrane</location>
    </subcellularLocation>
</comment>
<evidence type="ECO:0000256" key="2">
    <source>
        <dbReference type="ARBA" id="ARBA00023136"/>
    </source>
</evidence>
<keyword evidence="2" id="KW-0472">Membrane</keyword>
<evidence type="ECO:0000313" key="7">
    <source>
        <dbReference type="Proteomes" id="UP000032614"/>
    </source>
</evidence>
<dbReference type="Gene3D" id="2.40.170.20">
    <property type="entry name" value="TonB-dependent receptor, beta-barrel domain"/>
    <property type="match status" value="1"/>
</dbReference>
<dbReference type="AlphaFoldDB" id="A0AAU8TAT8"/>
<organism evidence="6 7">
    <name type="scientific">Paraburkholderia fungorum</name>
    <dbReference type="NCBI Taxonomy" id="134537"/>
    <lineage>
        <taxon>Bacteria</taxon>
        <taxon>Pseudomonadati</taxon>
        <taxon>Pseudomonadota</taxon>
        <taxon>Betaproteobacteria</taxon>
        <taxon>Burkholderiales</taxon>
        <taxon>Burkholderiaceae</taxon>
        <taxon>Paraburkholderia</taxon>
    </lineage>
</organism>
<dbReference type="GO" id="GO:0009279">
    <property type="term" value="C:cell outer membrane"/>
    <property type="evidence" value="ECO:0007669"/>
    <property type="project" value="UniProtKB-SubCell"/>
</dbReference>
<keyword evidence="6" id="KW-0675">Receptor</keyword>
<keyword evidence="3" id="KW-0998">Cell outer membrane</keyword>
<gene>
    <name evidence="6" type="ORF">OI25_6234</name>
</gene>
<dbReference type="InterPro" id="IPR036942">
    <property type="entry name" value="Beta-barrel_TonB_sf"/>
</dbReference>
<dbReference type="Proteomes" id="UP000032614">
    <property type="component" value="Chromosome 2"/>
</dbReference>
<feature type="region of interest" description="Disordered" evidence="4">
    <location>
        <begin position="34"/>
        <end position="56"/>
    </location>
</feature>
<evidence type="ECO:0000259" key="5">
    <source>
        <dbReference type="Pfam" id="PF00593"/>
    </source>
</evidence>